<reference evidence="2 3" key="1">
    <citation type="journal article" date="2022" name="Int. J. Syst. Evol. Microbiol.">
        <title>Pseudomonas aegrilactucae sp. nov. and Pseudomonas morbosilactucae sp. nov., pathogens causing bacterial rot of lettuce in Japan.</title>
        <authorList>
            <person name="Sawada H."/>
            <person name="Fujikawa T."/>
            <person name="Satou M."/>
        </authorList>
    </citation>
    <scope>NUCLEOTIDE SEQUENCE [LARGE SCALE GENOMIC DNA]</scope>
    <source>
        <strain evidence="2 3">MAFF 302046</strain>
    </source>
</reference>
<feature type="compositionally biased region" description="Basic and acidic residues" evidence="1">
    <location>
        <begin position="101"/>
        <end position="118"/>
    </location>
</feature>
<comment type="caution">
    <text evidence="2">The sequence shown here is derived from an EMBL/GenBank/DDBJ whole genome shotgun (WGS) entry which is preliminary data.</text>
</comment>
<reference evidence="2 3" key="2">
    <citation type="journal article" date="2023" name="Plant Pathol.">
        <title>Dismantling and reorganizing Pseudomonas marginalis sensu#lato.</title>
        <authorList>
            <person name="Sawada H."/>
            <person name="Fujikawa T."/>
            <person name="Satou M."/>
        </authorList>
    </citation>
    <scope>NUCLEOTIDE SEQUENCE [LARGE SCALE GENOMIC DNA]</scope>
    <source>
        <strain evidence="2 3">MAFF 302046</strain>
    </source>
</reference>
<dbReference type="InterPro" id="IPR009468">
    <property type="entry name" value="DUF1090"/>
</dbReference>
<evidence type="ECO:0000313" key="3">
    <source>
        <dbReference type="Proteomes" id="UP001155163"/>
    </source>
</evidence>
<name>A0ABT0JH40_9PSED</name>
<proteinExistence type="predicted"/>
<sequence>MLLVGPVQAATEPTETRGCAAKQQAIRQQIDQATAHGNARQLAGLQTALKASQAHCTDASLRKEREAKVRAAASEVEQREAQLDSARQKGDPDKIHKRNAKLAEARQEHQQALDELQR</sequence>
<evidence type="ECO:0000313" key="2">
    <source>
        <dbReference type="EMBL" id="MCK9815167.1"/>
    </source>
</evidence>
<feature type="region of interest" description="Disordered" evidence="1">
    <location>
        <begin position="60"/>
        <end position="118"/>
    </location>
</feature>
<feature type="compositionally biased region" description="Basic and acidic residues" evidence="1">
    <location>
        <begin position="60"/>
        <end position="69"/>
    </location>
</feature>
<feature type="compositionally biased region" description="Basic and acidic residues" evidence="1">
    <location>
        <begin position="76"/>
        <end position="94"/>
    </location>
</feature>
<accession>A0ABT0JH40</accession>
<dbReference type="Proteomes" id="UP001155163">
    <property type="component" value="Unassembled WGS sequence"/>
</dbReference>
<keyword evidence="3" id="KW-1185">Reference proteome</keyword>
<gene>
    <name evidence="2" type="ORF">M1B35_13755</name>
</gene>
<protein>
    <submittedName>
        <fullName evidence="2">DUF1090 domain-containing protein</fullName>
    </submittedName>
</protein>
<dbReference type="Pfam" id="PF06476">
    <property type="entry name" value="DUF1090"/>
    <property type="match status" value="1"/>
</dbReference>
<organism evidence="2 3">
    <name type="scientific">Pseudomonas morbosilactucae</name>
    <dbReference type="NCBI Taxonomy" id="2938197"/>
    <lineage>
        <taxon>Bacteria</taxon>
        <taxon>Pseudomonadati</taxon>
        <taxon>Pseudomonadota</taxon>
        <taxon>Gammaproteobacteria</taxon>
        <taxon>Pseudomonadales</taxon>
        <taxon>Pseudomonadaceae</taxon>
        <taxon>Pseudomonas</taxon>
    </lineage>
</organism>
<evidence type="ECO:0000256" key="1">
    <source>
        <dbReference type="SAM" id="MobiDB-lite"/>
    </source>
</evidence>
<dbReference type="EMBL" id="JALQCX010000024">
    <property type="protein sequence ID" value="MCK9815167.1"/>
    <property type="molecule type" value="Genomic_DNA"/>
</dbReference>